<evidence type="ECO:0000256" key="1">
    <source>
        <dbReference type="SAM" id="MobiDB-lite"/>
    </source>
</evidence>
<feature type="region of interest" description="Disordered" evidence="1">
    <location>
        <begin position="22"/>
        <end position="76"/>
    </location>
</feature>
<organism evidence="2 3">
    <name type="scientific">Magallana gigas</name>
    <name type="common">Pacific oyster</name>
    <name type="synonym">Crassostrea gigas</name>
    <dbReference type="NCBI Taxonomy" id="29159"/>
    <lineage>
        <taxon>Eukaryota</taxon>
        <taxon>Metazoa</taxon>
        <taxon>Spiralia</taxon>
        <taxon>Lophotrochozoa</taxon>
        <taxon>Mollusca</taxon>
        <taxon>Bivalvia</taxon>
        <taxon>Autobranchia</taxon>
        <taxon>Pteriomorphia</taxon>
        <taxon>Ostreida</taxon>
        <taxon>Ostreoidea</taxon>
        <taxon>Ostreidae</taxon>
        <taxon>Magallana</taxon>
    </lineage>
</organism>
<keyword evidence="3" id="KW-1185">Reference proteome</keyword>
<reference evidence="2" key="1">
    <citation type="submission" date="2022-08" db="UniProtKB">
        <authorList>
            <consortium name="EnsemblMetazoa"/>
        </authorList>
    </citation>
    <scope>IDENTIFICATION</scope>
    <source>
        <strain evidence="2">05x7-T-G4-1.051#20</strain>
    </source>
</reference>
<evidence type="ECO:0000313" key="3">
    <source>
        <dbReference type="Proteomes" id="UP000005408"/>
    </source>
</evidence>
<dbReference type="Proteomes" id="UP000005408">
    <property type="component" value="Unassembled WGS sequence"/>
</dbReference>
<feature type="compositionally biased region" description="Low complexity" evidence="1">
    <location>
        <begin position="27"/>
        <end position="40"/>
    </location>
</feature>
<accession>A0A8W8MX05</accession>
<sequence length="89" mass="10203">MEYPVDMTRQIQWNKLKRKFCEHSFEQSSDSNQSSMNADAARITLDEPDIQPSLEASADKKRKPTRASSGGNYMQQLLEVEEQKLEIAP</sequence>
<evidence type="ECO:0000313" key="2">
    <source>
        <dbReference type="EnsemblMetazoa" id="G4312.1:cds"/>
    </source>
</evidence>
<proteinExistence type="predicted"/>
<protein>
    <submittedName>
        <fullName evidence="2">Uncharacterized protein</fullName>
    </submittedName>
</protein>
<dbReference type="EnsemblMetazoa" id="G4312.1">
    <property type="protein sequence ID" value="G4312.1:cds"/>
    <property type="gene ID" value="G4312"/>
</dbReference>
<name>A0A8W8MX05_MAGGI</name>
<dbReference type="AlphaFoldDB" id="A0A8W8MX05"/>